<evidence type="ECO:0000256" key="1">
    <source>
        <dbReference type="SAM" id="MobiDB-lite"/>
    </source>
</evidence>
<dbReference type="VEuPathDB" id="FungiDB:CNB03310"/>
<feature type="compositionally biased region" description="Basic and acidic residues" evidence="1">
    <location>
        <begin position="27"/>
        <end position="64"/>
    </location>
</feature>
<dbReference type="RefSeq" id="XP_024512170.1">
    <property type="nucleotide sequence ID" value="XM_024656554.1"/>
</dbReference>
<dbReference type="HOGENOM" id="CLU_796982_0_0_1"/>
<evidence type="ECO:0000313" key="2">
    <source>
        <dbReference type="EMBL" id="AAW41601.2"/>
    </source>
</evidence>
<protein>
    <submittedName>
        <fullName evidence="2">Uncharacterized protein</fullName>
    </submittedName>
</protein>
<dbReference type="PaxDb" id="214684-Q5KM18"/>
<feature type="region of interest" description="Disordered" evidence="1">
    <location>
        <begin position="78"/>
        <end position="128"/>
    </location>
</feature>
<keyword evidence="3" id="KW-1185">Reference proteome</keyword>
<feature type="region of interest" description="Disordered" evidence="1">
    <location>
        <begin position="405"/>
        <end position="453"/>
    </location>
</feature>
<accession>Q5KM18</accession>
<evidence type="ECO:0000313" key="3">
    <source>
        <dbReference type="Proteomes" id="UP000002149"/>
    </source>
</evidence>
<feature type="compositionally biased region" description="Basic and acidic residues" evidence="1">
    <location>
        <begin position="410"/>
        <end position="447"/>
    </location>
</feature>
<feature type="compositionally biased region" description="Polar residues" evidence="1">
    <location>
        <begin position="305"/>
        <end position="321"/>
    </location>
</feature>
<gene>
    <name evidence="2" type="ordered locus">CNB03310</name>
</gene>
<feature type="region of interest" description="Disordered" evidence="1">
    <location>
        <begin position="302"/>
        <end position="321"/>
    </location>
</feature>
<feature type="region of interest" description="Disordered" evidence="1">
    <location>
        <begin position="484"/>
        <end position="534"/>
    </location>
</feature>
<sequence length="665" mass="75250">MSLHRYFPPPPLALAIHPAPTSRPKVTNKDKHDKAKVNLQAKAEKGKQDQKGQGGKADKCTPTKCDAIVKIKDGAVLTPISPGSNLPEPPTSALGAVVSDNDKEADAKKSQPEQKDNDQIDSTSKLTDQVPEALAEKKDDGSEHIHKETDLEPEPLILLSPAPYRPLRTRLDLHPSVVYPPVNTDPRGAYHKYAKAVGAEVIYVDVTKDGWLTQQWKERNEREALKRLMGEWEKEVQKEIEKERKRVIKKTVPKTSEGILLNLWNELVEANNHELSANEFWNMYDWNDSEARKHLRSDVKRPEIFSQQDNKTDSPARTTAQKPEIEWTKEGVEDILSTVGIQCVYNIERPPSRHWSEPAAAFLLFTHGFFLLRLDIAITWKPEDRIKQGFQVLITNSNDRVFGEMVKAQQAEDRKRKEKEYRERKEKERKERKEKEEKEKQHGKTGIDEAPVMTASDANALDGEPPVITAKPPLGKAITTIPVITPSDDADSKNQNQQGDQQAVKKDVKQEIEAEHAPGPKAADRTANPAGVEKNKKLNEADAKALARAIKPNGAVGLDGINMTMKALELAVDDNNLTTKSNDTKPLAKDKPLVKKDPVPLFWTWTEKCEKWRWRNYDAGVHLVGPGGWEERDWQVFADGRQIEYWDAEQEKIEKEEIDIHDWSL</sequence>
<proteinExistence type="predicted"/>
<dbReference type="GeneID" id="3255955"/>
<feature type="region of interest" description="Disordered" evidence="1">
    <location>
        <begin position="1"/>
        <end position="64"/>
    </location>
</feature>
<dbReference type="Proteomes" id="UP000002149">
    <property type="component" value="Chromosome 2"/>
</dbReference>
<dbReference type="InParanoid" id="Q5KM18"/>
<dbReference type="AlphaFoldDB" id="Q5KM18"/>
<dbReference type="OrthoDB" id="2564849at2759"/>
<organism evidence="2 3">
    <name type="scientific">Cryptococcus deneoformans (strain JEC21 / ATCC MYA-565)</name>
    <name type="common">Cryptococcus neoformans var. neoformans serotype D</name>
    <dbReference type="NCBI Taxonomy" id="214684"/>
    <lineage>
        <taxon>Eukaryota</taxon>
        <taxon>Fungi</taxon>
        <taxon>Dikarya</taxon>
        <taxon>Basidiomycota</taxon>
        <taxon>Agaricomycotina</taxon>
        <taxon>Tremellomycetes</taxon>
        <taxon>Tremellales</taxon>
        <taxon>Cryptococcaceae</taxon>
        <taxon>Cryptococcus</taxon>
        <taxon>Cryptococcus neoformans species complex</taxon>
    </lineage>
</organism>
<dbReference type="KEGG" id="cne:CNB03310"/>
<reference evidence="2 3" key="1">
    <citation type="journal article" date="2005" name="Science">
        <title>The genome of the basidiomycetous yeast and human pathogen Cryptococcus neoformans.</title>
        <authorList>
            <person name="Loftus B.J."/>
            <person name="Fung E."/>
            <person name="Roncaglia P."/>
            <person name="Rowley D."/>
            <person name="Amedeo P."/>
            <person name="Bruno D."/>
            <person name="Vamathevan J."/>
            <person name="Miranda M."/>
            <person name="Anderson I.J."/>
            <person name="Fraser J.A."/>
            <person name="Allen J.E."/>
            <person name="Bosdet I.E."/>
            <person name="Brent M.R."/>
            <person name="Chiu R."/>
            <person name="Doering T.L."/>
            <person name="Donlin M.J."/>
            <person name="D'Souza C.A."/>
            <person name="Fox D.S."/>
            <person name="Grinberg V."/>
            <person name="Fu J."/>
            <person name="Fukushima M."/>
            <person name="Haas B.J."/>
            <person name="Huang J.C."/>
            <person name="Janbon G."/>
            <person name="Jones S.J."/>
            <person name="Koo H.L."/>
            <person name="Krzywinski M.I."/>
            <person name="Kwon-Chung J.K."/>
            <person name="Lengeler K.B."/>
            <person name="Maiti R."/>
            <person name="Marra M.A."/>
            <person name="Marra R.E."/>
            <person name="Mathewson C.A."/>
            <person name="Mitchell T.G."/>
            <person name="Pertea M."/>
            <person name="Riggs F.R."/>
            <person name="Salzberg S.L."/>
            <person name="Schein J.E."/>
            <person name="Shvartsbeyn A."/>
            <person name="Shin H."/>
            <person name="Shumway M."/>
            <person name="Specht C.A."/>
            <person name="Suh B.B."/>
            <person name="Tenney A."/>
            <person name="Utterback T.R."/>
            <person name="Wickes B.L."/>
            <person name="Wortman J.R."/>
            <person name="Wye N.H."/>
            <person name="Kronstad J.W."/>
            <person name="Lodge J.K."/>
            <person name="Heitman J."/>
            <person name="Davis R.W."/>
            <person name="Fraser C.M."/>
            <person name="Hyman R.W."/>
        </authorList>
    </citation>
    <scope>NUCLEOTIDE SEQUENCE [LARGE SCALE GENOMIC DNA]</scope>
    <source>
        <strain evidence="3">JEC21 / ATCC MYA-565</strain>
    </source>
</reference>
<feature type="compositionally biased region" description="Basic and acidic residues" evidence="1">
    <location>
        <begin position="100"/>
        <end position="118"/>
    </location>
</feature>
<name>Q5KM18_CRYD1</name>
<feature type="compositionally biased region" description="Basic and acidic residues" evidence="1">
    <location>
        <begin position="503"/>
        <end position="524"/>
    </location>
</feature>
<dbReference type="EMBL" id="AE017342">
    <property type="protein sequence ID" value="AAW41601.2"/>
    <property type="molecule type" value="Genomic_DNA"/>
</dbReference>